<keyword evidence="3" id="KW-1185">Reference proteome</keyword>
<feature type="region of interest" description="Disordered" evidence="1">
    <location>
        <begin position="142"/>
        <end position="162"/>
    </location>
</feature>
<dbReference type="Proteomes" id="UP000830375">
    <property type="component" value="Unassembled WGS sequence"/>
</dbReference>
<proteinExistence type="predicted"/>
<sequence>MAKLNQRVWNNSSLTEKTRLCVYQACILSTLLYGSETWTTYARHERKLNSFHMRCLRRILQIKWQDRVPNTEVLERANMSTLHAVLSERRLRWLGHVKRMDAGRIPKDLLYGELVEGQSQADDRPAWRHTVRQGALCAEAERNENATQKRRRKQREQQLQQKPSAFTCTKCGRNCHSQVGLHSHSRLCK</sequence>
<organism evidence="2 3">
    <name type="scientific">Labeo rohita</name>
    <name type="common">Indian major carp</name>
    <name type="synonym">Cyprinus rohita</name>
    <dbReference type="NCBI Taxonomy" id="84645"/>
    <lineage>
        <taxon>Eukaryota</taxon>
        <taxon>Metazoa</taxon>
        <taxon>Chordata</taxon>
        <taxon>Craniata</taxon>
        <taxon>Vertebrata</taxon>
        <taxon>Euteleostomi</taxon>
        <taxon>Actinopterygii</taxon>
        <taxon>Neopterygii</taxon>
        <taxon>Teleostei</taxon>
        <taxon>Ostariophysi</taxon>
        <taxon>Cypriniformes</taxon>
        <taxon>Cyprinidae</taxon>
        <taxon>Labeoninae</taxon>
        <taxon>Labeonini</taxon>
        <taxon>Labeo</taxon>
    </lineage>
</organism>
<evidence type="ECO:0000256" key="1">
    <source>
        <dbReference type="SAM" id="MobiDB-lite"/>
    </source>
</evidence>
<name>A0ABQ8L265_LABRO</name>
<evidence type="ECO:0008006" key="4">
    <source>
        <dbReference type="Google" id="ProtNLM"/>
    </source>
</evidence>
<dbReference type="EMBL" id="JACTAM010002506">
    <property type="protein sequence ID" value="KAI2644494.1"/>
    <property type="molecule type" value="Genomic_DNA"/>
</dbReference>
<evidence type="ECO:0000313" key="3">
    <source>
        <dbReference type="Proteomes" id="UP000830375"/>
    </source>
</evidence>
<dbReference type="PANTHER" id="PTHR47027">
    <property type="entry name" value="REVERSE TRANSCRIPTASE DOMAIN-CONTAINING PROTEIN"/>
    <property type="match status" value="1"/>
</dbReference>
<protein>
    <recommendedName>
        <fullName evidence="4">C2H2-type domain-containing protein</fullName>
    </recommendedName>
</protein>
<evidence type="ECO:0000313" key="2">
    <source>
        <dbReference type="EMBL" id="KAI2644494.1"/>
    </source>
</evidence>
<dbReference type="PANTHER" id="PTHR47027:SF20">
    <property type="entry name" value="REVERSE TRANSCRIPTASE-LIKE PROTEIN WITH RNA-DIRECTED DNA POLYMERASE DOMAIN"/>
    <property type="match status" value="1"/>
</dbReference>
<comment type="caution">
    <text evidence="2">The sequence shown here is derived from an EMBL/GenBank/DDBJ whole genome shotgun (WGS) entry which is preliminary data.</text>
</comment>
<gene>
    <name evidence="2" type="ORF">H4Q32_028042</name>
</gene>
<accession>A0ABQ8L265</accession>
<reference evidence="2 3" key="1">
    <citation type="submission" date="2022-01" db="EMBL/GenBank/DDBJ databases">
        <title>A high-quality chromosome-level genome assembly of rohu carp, Labeo rohita.</title>
        <authorList>
            <person name="Arick M.A. II"/>
            <person name="Hsu C.-Y."/>
            <person name="Magbanua Z."/>
            <person name="Pechanova O."/>
            <person name="Grover C."/>
            <person name="Miller E."/>
            <person name="Thrash A."/>
            <person name="Ezzel L."/>
            <person name="Alam S."/>
            <person name="Benzie J."/>
            <person name="Hamilton M."/>
            <person name="Karsi A."/>
            <person name="Lawrence M.L."/>
            <person name="Peterson D.G."/>
        </authorList>
    </citation>
    <scope>NUCLEOTIDE SEQUENCE [LARGE SCALE GENOMIC DNA]</scope>
    <source>
        <strain evidence="3">BAU-BD-2019</strain>
        <tissue evidence="2">Blood</tissue>
    </source>
</reference>